<dbReference type="InterPro" id="IPR037185">
    <property type="entry name" value="EmrE-like"/>
</dbReference>
<evidence type="ECO:0000256" key="1">
    <source>
        <dbReference type="ARBA" id="ARBA00007362"/>
    </source>
</evidence>
<reference evidence="3" key="1">
    <citation type="submission" date="2014-11" db="EMBL/GenBank/DDBJ databases">
        <authorList>
            <person name="Malar M.C."/>
            <person name="Sen D."/>
            <person name="Tripathy S."/>
        </authorList>
    </citation>
    <scope>NUCLEOTIDE SEQUENCE</scope>
    <source>
        <strain evidence="3">BDU141951</strain>
    </source>
</reference>
<feature type="domain" description="EamA" evidence="2">
    <location>
        <begin position="172"/>
        <end position="304"/>
    </location>
</feature>
<comment type="caution">
    <text evidence="3">The sequence shown here is derived from an EMBL/GenBank/DDBJ whole genome shotgun (WGS) entry which is preliminary data.</text>
</comment>
<gene>
    <name evidence="3" type="ORF">QQ91_019580</name>
</gene>
<dbReference type="InterPro" id="IPR000620">
    <property type="entry name" value="EamA_dom"/>
</dbReference>
<accession>A0A0C1USW6</accession>
<dbReference type="EMBL" id="JTHE02000003">
    <property type="protein sequence ID" value="NEV69301.1"/>
    <property type="molecule type" value="Genomic_DNA"/>
</dbReference>
<dbReference type="PANTHER" id="PTHR22911:SF137">
    <property type="entry name" value="SOLUTE CARRIER FAMILY 35 MEMBER G2-RELATED"/>
    <property type="match status" value="1"/>
</dbReference>
<organism evidence="3">
    <name type="scientific">Lyngbya confervoides BDU141951</name>
    <dbReference type="NCBI Taxonomy" id="1574623"/>
    <lineage>
        <taxon>Bacteria</taxon>
        <taxon>Bacillati</taxon>
        <taxon>Cyanobacteriota</taxon>
        <taxon>Cyanophyceae</taxon>
        <taxon>Oscillatoriophycideae</taxon>
        <taxon>Oscillatoriales</taxon>
        <taxon>Microcoleaceae</taxon>
        <taxon>Lyngbya</taxon>
    </lineage>
</organism>
<dbReference type="AlphaFoldDB" id="A0A0C1USW6"/>
<reference evidence="3" key="3">
    <citation type="submission" date="2020-02" db="EMBL/GenBank/DDBJ databases">
        <authorList>
            <person name="Sarangi A.N."/>
            <person name="Ghosh S."/>
            <person name="Mukherjee M."/>
            <person name="Tripathy S."/>
        </authorList>
    </citation>
    <scope>NUCLEOTIDE SEQUENCE</scope>
    <source>
        <strain evidence="3">BDU141951</strain>
    </source>
</reference>
<name>A0A0C1USW6_9CYAN</name>
<proteinExistence type="inferred from homology"/>
<protein>
    <submittedName>
        <fullName evidence="3">DMT family transporter</fullName>
    </submittedName>
</protein>
<reference evidence="3" key="2">
    <citation type="journal article" date="2015" name="Genome Announc.">
        <title>Draft Genome Sequence of Filamentous Marine Cyanobacterium Lyngbya confervoides Strain BDU141951.</title>
        <authorList>
            <person name="Chandrababunaidu M.M."/>
            <person name="Sen D."/>
            <person name="Tripathy S."/>
        </authorList>
    </citation>
    <scope>NUCLEOTIDE SEQUENCE</scope>
    <source>
        <strain evidence="3">BDU141951</strain>
    </source>
</reference>
<dbReference type="GO" id="GO:0016020">
    <property type="term" value="C:membrane"/>
    <property type="evidence" value="ECO:0007669"/>
    <property type="project" value="InterPro"/>
</dbReference>
<dbReference type="Pfam" id="PF00892">
    <property type="entry name" value="EamA"/>
    <property type="match status" value="1"/>
</dbReference>
<evidence type="ECO:0000313" key="3">
    <source>
        <dbReference type="EMBL" id="NEV69301.1"/>
    </source>
</evidence>
<evidence type="ECO:0000259" key="2">
    <source>
        <dbReference type="Pfam" id="PF00892"/>
    </source>
</evidence>
<dbReference type="SUPFAM" id="SSF103481">
    <property type="entry name" value="Multidrug resistance efflux transporter EmrE"/>
    <property type="match status" value="2"/>
</dbReference>
<comment type="similarity">
    <text evidence="1">Belongs to the EamA transporter family.</text>
</comment>
<sequence>MLGFILILLSSLFFCIQNVVVRILFAEQTLIGIGVTGGFLAPTLHNSFLLLLLRMVLAVPLMGLLVSRLHPPIWKEVRQLAQPSERQALGHAIAGGLLMFTYLALLYVSIGLIATAIALTLFFTFPLFTALLSWCFLGQRPSAMQWGIMGCIMMGSALTIPAEQWSGGGSWVGAVLGVASGVAYAAYTVNAQKSFDYLHPLTYTWLSFALTLLFAAICLVVWPITDAQDLAWTPIWIWSLISGIVTFSGHMLFNSGIKYIGATLASMLGSANPALTVVLAWVAIRETLASIQLLGVGIVTVSVASLGRFR</sequence>
<dbReference type="PANTHER" id="PTHR22911">
    <property type="entry name" value="ACYL-MALONYL CONDENSING ENZYME-RELATED"/>
    <property type="match status" value="1"/>
</dbReference>